<dbReference type="GO" id="GO:0009401">
    <property type="term" value="P:phosphoenolpyruvate-dependent sugar phosphotransferase system"/>
    <property type="evidence" value="ECO:0007669"/>
    <property type="project" value="UniProtKB-KW"/>
</dbReference>
<dbReference type="Proteomes" id="UP000595512">
    <property type="component" value="Chromosome"/>
</dbReference>
<evidence type="ECO:0000256" key="3">
    <source>
        <dbReference type="ARBA" id="ARBA00022490"/>
    </source>
</evidence>
<dbReference type="GeneID" id="62500554"/>
<sequence length="150" mass="16578">MSQLIKMQNIQVQQEVANWEEAIRKAGQLLLANKSIGSDYIEDMVNAIHELGPYIVIAPHIALAHARPSDKVKRNDISVITLKQPVAFGSEHNDPVNIVFAFCATESGGHLEQLTNLASLLDKDTVLSVLNNSNSNEEVFQILNNEFKGE</sequence>
<keyword evidence="7" id="KW-0418">Kinase</keyword>
<dbReference type="STRING" id="46224.B4102_2091"/>
<keyword evidence="13" id="KW-0762">Sugar transport</keyword>
<comment type="function">
    <text evidence="8">The phosphoenolpyruvate-dependent sugar phosphotransferase system (sugar PTS), a major carbohydrate active transport system, catalyzes the phosphorylation of incoming sugar substrates concomitantly with their translocation across the cell membrane. The enzyme II UlaABC PTS system is involved in ascorbate transport.</text>
</comment>
<dbReference type="SUPFAM" id="SSF55804">
    <property type="entry name" value="Phoshotransferase/anion transport protein"/>
    <property type="match status" value="1"/>
</dbReference>
<keyword evidence="3" id="KW-0963">Cytoplasm</keyword>
<keyword evidence="5" id="KW-0808">Transferase</keyword>
<protein>
    <recommendedName>
        <fullName evidence="9">Ascorbate-specific PTS system EIIA component</fullName>
    </recommendedName>
    <alternativeName>
        <fullName evidence="10">Ascorbate-specific phosphotransferase enzyme IIA component</fullName>
    </alternativeName>
</protein>
<reference evidence="13 15" key="2">
    <citation type="submission" date="2020-12" db="EMBL/GenBank/DDBJ databases">
        <title>Taxonomic evaluation of the Bacillus sporothermodurans group of bacteria based on whole genome sequences.</title>
        <authorList>
            <person name="Fiedler G."/>
            <person name="Herbstmann A.-D."/>
            <person name="Doll E."/>
            <person name="Wenning M."/>
            <person name="Brinks E."/>
            <person name="Kabisch J."/>
            <person name="Breitenwieser F."/>
            <person name="Lappann M."/>
            <person name="Boehnlein C."/>
            <person name="Franz C."/>
        </authorList>
    </citation>
    <scope>NUCLEOTIDE SEQUENCE [LARGE SCALE GENOMIC DNA]</scope>
    <source>
        <strain evidence="13 15">DSM 10599</strain>
    </source>
</reference>
<dbReference type="CDD" id="cd00211">
    <property type="entry name" value="PTS_IIA_fru"/>
    <property type="match status" value="1"/>
</dbReference>
<gene>
    <name evidence="12" type="ORF">B4102_2091</name>
    <name evidence="13" type="ORF">JGZ69_09910</name>
</gene>
<dbReference type="Pfam" id="PF00359">
    <property type="entry name" value="PTS_EIIA_2"/>
    <property type="match status" value="1"/>
</dbReference>
<evidence type="ECO:0000256" key="8">
    <source>
        <dbReference type="ARBA" id="ARBA00037387"/>
    </source>
</evidence>
<dbReference type="GO" id="GO:0016301">
    <property type="term" value="F:kinase activity"/>
    <property type="evidence" value="ECO:0007669"/>
    <property type="project" value="UniProtKB-KW"/>
</dbReference>
<organism evidence="12 14">
    <name type="scientific">Heyndrickxia sporothermodurans</name>
    <dbReference type="NCBI Taxonomy" id="46224"/>
    <lineage>
        <taxon>Bacteria</taxon>
        <taxon>Bacillati</taxon>
        <taxon>Bacillota</taxon>
        <taxon>Bacilli</taxon>
        <taxon>Bacillales</taxon>
        <taxon>Bacillaceae</taxon>
        <taxon>Heyndrickxia</taxon>
    </lineage>
</organism>
<dbReference type="RefSeq" id="WP_066225786.1">
    <property type="nucleotide sequence ID" value="NZ_CP066701.1"/>
</dbReference>
<feature type="domain" description="PTS EIIA type-2" evidence="11">
    <location>
        <begin position="3"/>
        <end position="146"/>
    </location>
</feature>
<evidence type="ECO:0000256" key="9">
    <source>
        <dbReference type="ARBA" id="ARBA00041175"/>
    </source>
</evidence>
<dbReference type="AlphaFoldDB" id="A0A150LHI0"/>
<dbReference type="PROSITE" id="PS51094">
    <property type="entry name" value="PTS_EIIA_TYPE_2"/>
    <property type="match status" value="1"/>
</dbReference>
<dbReference type="InterPro" id="IPR002178">
    <property type="entry name" value="PTS_EIIA_type-2_dom"/>
</dbReference>
<evidence type="ECO:0000313" key="12">
    <source>
        <dbReference type="EMBL" id="KYD11705.1"/>
    </source>
</evidence>
<dbReference type="Proteomes" id="UP000075666">
    <property type="component" value="Unassembled WGS sequence"/>
</dbReference>
<dbReference type="EMBL" id="LQYN01000002">
    <property type="protein sequence ID" value="KYD11705.1"/>
    <property type="molecule type" value="Genomic_DNA"/>
</dbReference>
<dbReference type="InterPro" id="IPR016152">
    <property type="entry name" value="PTrfase/Anion_transptr"/>
</dbReference>
<reference evidence="12 14" key="1">
    <citation type="submission" date="2016-01" db="EMBL/GenBank/DDBJ databases">
        <title>Genome Sequences of Twelve Sporeforming Bacillus Species Isolated from Foods.</title>
        <authorList>
            <person name="Berendsen E.M."/>
            <person name="Wells-Bennik M.H."/>
            <person name="Krawcyk A.O."/>
            <person name="De Jong A."/>
            <person name="Holsappel S."/>
            <person name="Eijlander R.T."/>
            <person name="Kuipers O.P."/>
        </authorList>
    </citation>
    <scope>NUCLEOTIDE SEQUENCE [LARGE SCALE GENOMIC DNA]</scope>
    <source>
        <strain evidence="12 14">B4102</strain>
    </source>
</reference>
<accession>A0A150LHI0</accession>
<evidence type="ECO:0000313" key="14">
    <source>
        <dbReference type="Proteomes" id="UP000075666"/>
    </source>
</evidence>
<dbReference type="KEGG" id="hspo:JGZ69_09910"/>
<name>A0A150LHI0_9BACI</name>
<dbReference type="EMBL" id="CP066701">
    <property type="protein sequence ID" value="QQX27042.1"/>
    <property type="molecule type" value="Genomic_DNA"/>
</dbReference>
<dbReference type="OrthoDB" id="369398at2"/>
<dbReference type="GO" id="GO:0005737">
    <property type="term" value="C:cytoplasm"/>
    <property type="evidence" value="ECO:0007669"/>
    <property type="project" value="UniProtKB-SubCell"/>
</dbReference>
<evidence type="ECO:0000256" key="5">
    <source>
        <dbReference type="ARBA" id="ARBA00022679"/>
    </source>
</evidence>
<evidence type="ECO:0000256" key="7">
    <source>
        <dbReference type="ARBA" id="ARBA00022777"/>
    </source>
</evidence>
<evidence type="ECO:0000313" key="13">
    <source>
        <dbReference type="EMBL" id="QQX27042.1"/>
    </source>
</evidence>
<evidence type="ECO:0000256" key="10">
    <source>
        <dbReference type="ARBA" id="ARBA00042072"/>
    </source>
</evidence>
<keyword evidence="6" id="KW-0598">Phosphotransferase system</keyword>
<keyword evidence="2" id="KW-0813">Transport</keyword>
<evidence type="ECO:0000256" key="2">
    <source>
        <dbReference type="ARBA" id="ARBA00022448"/>
    </source>
</evidence>
<evidence type="ECO:0000259" key="11">
    <source>
        <dbReference type="PROSITE" id="PS51094"/>
    </source>
</evidence>
<dbReference type="PANTHER" id="PTHR36203">
    <property type="entry name" value="ASCORBATE-SPECIFIC PTS SYSTEM EIIA COMPONENT"/>
    <property type="match status" value="1"/>
</dbReference>
<comment type="subcellular location">
    <subcellularLocation>
        <location evidence="1">Cytoplasm</location>
    </subcellularLocation>
</comment>
<dbReference type="InterPro" id="IPR051351">
    <property type="entry name" value="Ascorbate-PTS_EIIA_comp"/>
</dbReference>
<evidence type="ECO:0000313" key="15">
    <source>
        <dbReference type="Proteomes" id="UP000595512"/>
    </source>
</evidence>
<dbReference type="PANTHER" id="PTHR36203:SF1">
    <property type="entry name" value="ASCORBATE-SPECIFIC PTS SYSTEM EIIA COMPONENT"/>
    <property type="match status" value="1"/>
</dbReference>
<proteinExistence type="predicted"/>
<evidence type="ECO:0000256" key="1">
    <source>
        <dbReference type="ARBA" id="ARBA00004496"/>
    </source>
</evidence>
<evidence type="ECO:0000256" key="4">
    <source>
        <dbReference type="ARBA" id="ARBA00022553"/>
    </source>
</evidence>
<evidence type="ECO:0000256" key="6">
    <source>
        <dbReference type="ARBA" id="ARBA00022683"/>
    </source>
</evidence>
<dbReference type="PATRIC" id="fig|46224.3.peg.1350"/>
<dbReference type="Gene3D" id="3.40.930.10">
    <property type="entry name" value="Mannitol-specific EII, Chain A"/>
    <property type="match status" value="1"/>
</dbReference>
<keyword evidence="14" id="KW-1185">Reference proteome</keyword>
<keyword evidence="4" id="KW-0597">Phosphoprotein</keyword>